<keyword evidence="4 5" id="KW-0012">Acyltransferase</keyword>
<keyword evidence="3" id="KW-0677">Repeat</keyword>
<evidence type="ECO:0000256" key="2">
    <source>
        <dbReference type="ARBA" id="ARBA00022679"/>
    </source>
</evidence>
<dbReference type="InterPro" id="IPR001451">
    <property type="entry name" value="Hexapep"/>
</dbReference>
<evidence type="ECO:0000256" key="1">
    <source>
        <dbReference type="ARBA" id="ARBA00007274"/>
    </source>
</evidence>
<dbReference type="EMBL" id="CP002659">
    <property type="protein sequence ID" value="AEC01787.1"/>
    <property type="molecule type" value="Genomic_DNA"/>
</dbReference>
<dbReference type="SUPFAM" id="SSF51161">
    <property type="entry name" value="Trimeric LpxA-like enzymes"/>
    <property type="match status" value="1"/>
</dbReference>
<dbReference type="Pfam" id="PF00132">
    <property type="entry name" value="Hexapep"/>
    <property type="match status" value="1"/>
</dbReference>
<dbReference type="Proteomes" id="UP000007939">
    <property type="component" value="Chromosome"/>
</dbReference>
<dbReference type="eggNOG" id="COG0110">
    <property type="taxonomic scope" value="Bacteria"/>
</dbReference>
<dbReference type="Gene3D" id="2.160.10.10">
    <property type="entry name" value="Hexapeptide repeat proteins"/>
    <property type="match status" value="1"/>
</dbReference>
<dbReference type="CDD" id="cd03357">
    <property type="entry name" value="LbH_MAT_GAT"/>
    <property type="match status" value="1"/>
</dbReference>
<sequence>MSAGKPLQGELELTGLMRQYAREAQQITAELNGGYHESKKLREIFSRLIGKEVDESFCLFPPFYADFGRNITVGKNVFINSCCCFQDQGGIEIGDNALIGHQVVLVTLNHGIEPSDRASLYPGKITIGDNVWIGAGVVVLAGVTIGDNAVVAAGATVTKDVPANTIVGGVPAKMIKNIQGERL</sequence>
<dbReference type="HOGENOM" id="CLU_051638_3_4_12"/>
<dbReference type="PANTHER" id="PTHR23416:SF23">
    <property type="entry name" value="ACETYLTRANSFERASE C18B11.09C-RELATED"/>
    <property type="match status" value="1"/>
</dbReference>
<reference evidence="6" key="1">
    <citation type="submission" date="2011-04" db="EMBL/GenBank/DDBJ databases">
        <title>The complete genome of Spirochaeta coccoides DSM 17374.</title>
        <authorList>
            <person name="Lucas S."/>
            <person name="Copeland A."/>
            <person name="Lapidus A."/>
            <person name="Bruce D."/>
            <person name="Goodwin L."/>
            <person name="Pitluck S."/>
            <person name="Peters L."/>
            <person name="Kyrpides N."/>
            <person name="Mavromatis K."/>
            <person name="Pagani I."/>
            <person name="Ivanova N."/>
            <person name="Ovchinnikova G."/>
            <person name="Lu M."/>
            <person name="Detter J.C."/>
            <person name="Tapia R."/>
            <person name="Han C."/>
            <person name="Land M."/>
            <person name="Hauser L."/>
            <person name="Markowitz V."/>
            <person name="Cheng J.-F."/>
            <person name="Hugenholtz P."/>
            <person name="Woyke T."/>
            <person name="Wu D."/>
            <person name="Spring S."/>
            <person name="Schroeder M."/>
            <person name="Brambilla E."/>
            <person name="Klenk H.-P."/>
            <person name="Eisen J.A."/>
        </authorList>
    </citation>
    <scope>NUCLEOTIDE SEQUENCE [LARGE SCALE GENOMIC DNA]</scope>
    <source>
        <strain evidence="6">ATCC BAA-1237 / DSM 17374 / SPN1</strain>
    </source>
</reference>
<dbReference type="EC" id="2.3.1.79" evidence="5"/>
<accession>F4GK15</accession>
<evidence type="ECO:0000313" key="5">
    <source>
        <dbReference type="EMBL" id="AEC01787.1"/>
    </source>
</evidence>
<organism evidence="5 6">
    <name type="scientific">Parasphaerochaeta coccoides (strain ATCC BAA-1237 / DSM 17374 / SPN1)</name>
    <name type="common">Sphaerochaeta coccoides</name>
    <dbReference type="NCBI Taxonomy" id="760011"/>
    <lineage>
        <taxon>Bacteria</taxon>
        <taxon>Pseudomonadati</taxon>
        <taxon>Spirochaetota</taxon>
        <taxon>Spirochaetia</taxon>
        <taxon>Spirochaetales</taxon>
        <taxon>Sphaerochaetaceae</taxon>
        <taxon>Parasphaerochaeta</taxon>
    </lineage>
</organism>
<dbReference type="InterPro" id="IPR018357">
    <property type="entry name" value="Hexapep_transf_CS"/>
</dbReference>
<protein>
    <submittedName>
        <fullName evidence="5">Maltose O-acetyltransferase</fullName>
        <ecNumber evidence="5">2.3.1.79</ecNumber>
    </submittedName>
</protein>
<evidence type="ECO:0000256" key="4">
    <source>
        <dbReference type="ARBA" id="ARBA00023315"/>
    </source>
</evidence>
<dbReference type="STRING" id="760011.Spico_0559"/>
<keyword evidence="6" id="KW-1185">Reference proteome</keyword>
<dbReference type="Pfam" id="PF14602">
    <property type="entry name" value="Hexapep_2"/>
    <property type="match status" value="1"/>
</dbReference>
<dbReference type="PROSITE" id="PS00101">
    <property type="entry name" value="HEXAPEP_TRANSFERASES"/>
    <property type="match status" value="1"/>
</dbReference>
<comment type="similarity">
    <text evidence="1">Belongs to the transferase hexapeptide repeat family.</text>
</comment>
<keyword evidence="2 5" id="KW-0808">Transferase</keyword>
<evidence type="ECO:0000313" key="6">
    <source>
        <dbReference type="Proteomes" id="UP000007939"/>
    </source>
</evidence>
<proteinExistence type="inferred from homology"/>
<dbReference type="PANTHER" id="PTHR23416">
    <property type="entry name" value="SIALIC ACID SYNTHASE-RELATED"/>
    <property type="match status" value="1"/>
</dbReference>
<dbReference type="InterPro" id="IPR011004">
    <property type="entry name" value="Trimer_LpxA-like_sf"/>
</dbReference>
<name>F4GK15_PARC1</name>
<reference evidence="5 6" key="2">
    <citation type="journal article" date="2012" name="Stand. Genomic Sci.">
        <title>Complete genome sequence of the termite hindgut bacterium Spirochaeta coccoides type strain (SPN1(T)), reclassification in the genus Sphaerochaeta as Sphaerochaeta coccoides comb. nov. and emendations of the family Spirochaetaceae and the genus Sphaerochaeta.</title>
        <authorList>
            <person name="Abt B."/>
            <person name="Han C."/>
            <person name="Scheuner C."/>
            <person name="Lu M."/>
            <person name="Lapidus A."/>
            <person name="Nolan M."/>
            <person name="Lucas S."/>
            <person name="Hammon N."/>
            <person name="Deshpande S."/>
            <person name="Cheng J.F."/>
            <person name="Tapia R."/>
            <person name="Goodwin L.A."/>
            <person name="Pitluck S."/>
            <person name="Liolios K."/>
            <person name="Pagani I."/>
            <person name="Ivanova N."/>
            <person name="Mavromatis K."/>
            <person name="Mikhailova N."/>
            <person name="Huntemann M."/>
            <person name="Pati A."/>
            <person name="Chen A."/>
            <person name="Palaniappan K."/>
            <person name="Land M."/>
            <person name="Hauser L."/>
            <person name="Brambilla E.M."/>
            <person name="Rohde M."/>
            <person name="Spring S."/>
            <person name="Gronow S."/>
            <person name="Goker M."/>
            <person name="Woyke T."/>
            <person name="Bristow J."/>
            <person name="Eisen J.A."/>
            <person name="Markowitz V."/>
            <person name="Hugenholtz P."/>
            <person name="Kyrpides N.C."/>
            <person name="Klenk H.P."/>
            <person name="Detter J.C."/>
        </authorList>
    </citation>
    <scope>NUCLEOTIDE SEQUENCE [LARGE SCALE GENOMIC DNA]</scope>
    <source>
        <strain evidence="6">ATCC BAA-1237 / DSM 17374 / SPN1</strain>
    </source>
</reference>
<evidence type="ECO:0000256" key="3">
    <source>
        <dbReference type="ARBA" id="ARBA00022737"/>
    </source>
</evidence>
<dbReference type="KEGG" id="scc:Spico_0559"/>
<dbReference type="InterPro" id="IPR051159">
    <property type="entry name" value="Hexapeptide_acetyltransf"/>
</dbReference>
<dbReference type="GO" id="GO:0008925">
    <property type="term" value="F:maltose O-acetyltransferase activity"/>
    <property type="evidence" value="ECO:0007669"/>
    <property type="project" value="UniProtKB-EC"/>
</dbReference>
<gene>
    <name evidence="5" type="ordered locus">Spico_0559</name>
</gene>
<dbReference type="AlphaFoldDB" id="F4GK15"/>